<reference evidence="2" key="1">
    <citation type="submission" date="2022-10" db="EMBL/GenBank/DDBJ databases">
        <authorList>
            <person name="Turner M.S."/>
            <person name="Huang W."/>
        </authorList>
    </citation>
    <scope>NUCLEOTIDE SEQUENCE</scope>
    <source>
        <strain evidence="2">3</strain>
    </source>
</reference>
<accession>A0A9X4NI82</accession>
<evidence type="ECO:0000256" key="1">
    <source>
        <dbReference type="SAM" id="Phobius"/>
    </source>
</evidence>
<evidence type="ECO:0000313" key="2">
    <source>
        <dbReference type="EMBL" id="MDG4983892.1"/>
    </source>
</evidence>
<dbReference type="RefSeq" id="WP_278228944.1">
    <property type="nucleotide sequence ID" value="NZ_JAOWLY010000006.1"/>
</dbReference>
<feature type="transmembrane region" description="Helical" evidence="1">
    <location>
        <begin position="69"/>
        <end position="87"/>
    </location>
</feature>
<dbReference type="AlphaFoldDB" id="A0A9X4NI82"/>
<organism evidence="2 3">
    <name type="scientific">Lactococcus lactis</name>
    <dbReference type="NCBI Taxonomy" id="1358"/>
    <lineage>
        <taxon>Bacteria</taxon>
        <taxon>Bacillati</taxon>
        <taxon>Bacillota</taxon>
        <taxon>Bacilli</taxon>
        <taxon>Lactobacillales</taxon>
        <taxon>Streptococcaceae</taxon>
        <taxon>Lactococcus</taxon>
    </lineage>
</organism>
<gene>
    <name evidence="2" type="ORF">OGZ51_07025</name>
</gene>
<feature type="transmembrane region" description="Helical" evidence="1">
    <location>
        <begin position="40"/>
        <end position="62"/>
    </location>
</feature>
<name>A0A9X4NI82_9LACT</name>
<proteinExistence type="predicted"/>
<reference evidence="2" key="2">
    <citation type="journal article" date="2023" name="Food Microbiol.">
        <title>Evaluation of the fermentation potential of lactic acid bacteria isolated from herbs, fruits and vegetables as starter cultures in nut-based milk alternatives.</title>
        <authorList>
            <person name="Huang W."/>
            <person name="Dong A."/>
            <person name="Pham H.T."/>
            <person name="Zhou C."/>
            <person name="Huo Z."/>
            <person name="Watjen A.P."/>
            <person name="Prakash S."/>
            <person name="Bang-Berthelsen C.H."/>
            <person name="Turner M.S."/>
        </authorList>
    </citation>
    <scope>NUCLEOTIDE SEQUENCE</scope>
    <source>
        <strain evidence="2">3</strain>
    </source>
</reference>
<dbReference type="Proteomes" id="UP001152614">
    <property type="component" value="Unassembled WGS sequence"/>
</dbReference>
<dbReference type="EMBL" id="JAOWLY010000006">
    <property type="protein sequence ID" value="MDG4983892.1"/>
    <property type="molecule type" value="Genomic_DNA"/>
</dbReference>
<feature type="transmembrane region" description="Helical" evidence="1">
    <location>
        <begin position="7"/>
        <end position="28"/>
    </location>
</feature>
<sequence>MIKKIFLNTLGVIAIILLVIVQIGANFVQTRYQLTYLSPWIPVIINSCIILFLGFLVLFNFTHAKKYRYLVSGLTLLCLIIFVGYSSQTKAIKANNNIYSLSPNKRDIFCLKKDGEKLTYYQSYYLLFGKMREVLPYNVAKVGNPTWITDDVAAVTYQDTEGHLHIYLGTYGHRGSSISYNYATSLTRGKWENSKAKFSLSNILGDLKITDNGKTTNYSSDNIVQFGTSGVVLTDENSAKYAYVIPEEARYESDGTPKNLQDIKLLSTKPNLKEMKVLKLSYKEGEK</sequence>
<keyword evidence="1" id="KW-1133">Transmembrane helix</keyword>
<keyword evidence="1" id="KW-0812">Transmembrane</keyword>
<evidence type="ECO:0000313" key="3">
    <source>
        <dbReference type="Proteomes" id="UP001152614"/>
    </source>
</evidence>
<comment type="caution">
    <text evidence="2">The sequence shown here is derived from an EMBL/GenBank/DDBJ whole genome shotgun (WGS) entry which is preliminary data.</text>
</comment>
<keyword evidence="1" id="KW-0472">Membrane</keyword>
<protein>
    <submittedName>
        <fullName evidence="2">Uncharacterized protein</fullName>
    </submittedName>
</protein>